<evidence type="ECO:0000313" key="3">
    <source>
        <dbReference type="Proteomes" id="UP000831921"/>
    </source>
</evidence>
<dbReference type="PANTHER" id="PTHR46825">
    <property type="entry name" value="D-ALANYL-D-ALANINE-CARBOXYPEPTIDASE/ENDOPEPTIDASE AMPH"/>
    <property type="match status" value="1"/>
</dbReference>
<proteinExistence type="predicted"/>
<organism evidence="2 3">
    <name type="scientific">Sphingomonas glaciei</name>
    <dbReference type="NCBI Taxonomy" id="2938948"/>
    <lineage>
        <taxon>Bacteria</taxon>
        <taxon>Pseudomonadati</taxon>
        <taxon>Pseudomonadota</taxon>
        <taxon>Alphaproteobacteria</taxon>
        <taxon>Sphingomonadales</taxon>
        <taxon>Sphingomonadaceae</taxon>
        <taxon>Sphingomonas</taxon>
    </lineage>
</organism>
<gene>
    <name evidence="2" type="ORF">M1K48_03825</name>
</gene>
<feature type="domain" description="Beta-lactamase-related" evidence="1">
    <location>
        <begin position="36"/>
        <end position="332"/>
    </location>
</feature>
<dbReference type="InterPro" id="IPR050491">
    <property type="entry name" value="AmpC-like"/>
</dbReference>
<dbReference type="InterPro" id="IPR001466">
    <property type="entry name" value="Beta-lactam-related"/>
</dbReference>
<dbReference type="SUPFAM" id="SSF56601">
    <property type="entry name" value="beta-lactamase/transpeptidase-like"/>
    <property type="match status" value="1"/>
</dbReference>
<dbReference type="Pfam" id="PF00144">
    <property type="entry name" value="Beta-lactamase"/>
    <property type="match status" value="1"/>
</dbReference>
<dbReference type="Proteomes" id="UP000831921">
    <property type="component" value="Chromosome"/>
</dbReference>
<dbReference type="RefSeq" id="WP_249504545.1">
    <property type="nucleotide sequence ID" value="NZ_CP097253.1"/>
</dbReference>
<reference evidence="2 3" key="1">
    <citation type="submission" date="2022-05" db="EMBL/GenBank/DDBJ databases">
        <title>S8-45 Sphingomonas ultraviolaceadurans.</title>
        <authorList>
            <person name="Liu Y."/>
        </authorList>
    </citation>
    <scope>NUCLEOTIDE SEQUENCE [LARGE SCALE GENOMIC DNA]</scope>
    <source>
        <strain evidence="2 3">S8-45</strain>
    </source>
</reference>
<evidence type="ECO:0000259" key="1">
    <source>
        <dbReference type="Pfam" id="PF00144"/>
    </source>
</evidence>
<dbReference type="EMBL" id="CP097253">
    <property type="protein sequence ID" value="UUR08774.1"/>
    <property type="molecule type" value="Genomic_DNA"/>
</dbReference>
<sequence>MFSRRMVLAGGAALSLTSPLRGSPATTSRLRRFASAHRFSGIVAQARGGRLHDVFMAGLADREKGLPIEPSTSFRIGSITKWLTAIAVLRLAERGRMSLRAPIGRYLPELGKAFAAVPLDNLLANNSGIPDLVGRAAAADPSFRASTAGSAEIVRRFASGMLAFAPGERFDYSFFNWVLVHAAIERVTGRPFEAIIANEVLRPARLTQAGFIDTAHPTAPGVAQAYAANGALKLGLVPPFGGASGNVHATAADLASLAHHVFAGRVLRRRSLVELTRVRVPDENYALGGRMRVLGGRNTAWQTGKVGAYRAHLAHDIAADRTVVILNNGDLEQSVIGKLAEELLIPPEG</sequence>
<dbReference type="InterPro" id="IPR012338">
    <property type="entry name" value="Beta-lactam/transpept-like"/>
</dbReference>
<accession>A0ABY5MXS1</accession>
<dbReference type="PANTHER" id="PTHR46825:SF9">
    <property type="entry name" value="BETA-LACTAMASE-RELATED DOMAIN-CONTAINING PROTEIN"/>
    <property type="match status" value="1"/>
</dbReference>
<dbReference type="Gene3D" id="3.40.710.10">
    <property type="entry name" value="DD-peptidase/beta-lactamase superfamily"/>
    <property type="match status" value="1"/>
</dbReference>
<protein>
    <submittedName>
        <fullName evidence="2">Beta-lactamase family protein</fullName>
    </submittedName>
</protein>
<evidence type="ECO:0000313" key="2">
    <source>
        <dbReference type="EMBL" id="UUR08774.1"/>
    </source>
</evidence>
<keyword evidence="3" id="KW-1185">Reference proteome</keyword>
<name>A0ABY5MXS1_9SPHN</name>